<dbReference type="InterPro" id="IPR002126">
    <property type="entry name" value="Cadherin-like_dom"/>
</dbReference>
<feature type="compositionally biased region" description="Low complexity" evidence="1">
    <location>
        <begin position="1935"/>
        <end position="1957"/>
    </location>
</feature>
<proteinExistence type="predicted"/>
<feature type="domain" description="Cadherin" evidence="2">
    <location>
        <begin position="2727"/>
        <end position="2841"/>
    </location>
</feature>
<accession>A0ABU0MRP8</accession>
<gene>
    <name evidence="3" type="ORF">QO018_005043</name>
</gene>
<feature type="non-terminal residue" evidence="3">
    <location>
        <position position="1"/>
    </location>
</feature>
<sequence>GASITATLTASQTDPDSHVTTTADKTLTFTLHVNAVADQPTVSVLHDRLTITQNDDSGADANWLALDITPHLKDSDGSEVASLTITGVPTDAKLNHGSRNDNGSWTVPDGQWGDLKLLPGAHNAHDFTLTIVANATESGSQVAAGQGTAVSDPVRIAVTVTGIAETPLLVPGAARGNEDTLIDLKLSLSVSDPNERLTKLELTGVPSDSHFFAGSNGHPIGHDNGDGRWSFSAEEVATIRSGGLYLQPPKDWSDYDTAGHDTGMRIGATLTAEATDPDSKVVSTSHTEQTLSVRVDAVADQPKAMVAQDASGHEYDGKTPNWIALSITAPELRDQDGSETLAVTVTGLPAAALLNHGSRNDDGSWTVAAGDLGDLKVQPGAHDARDFTLTFTATATEQGSHVAVATASTSTTLKVTVEGVADTPMLRQTLPAGGDEDTRINLNLTEALGFSASSATTPETLTLTITGVPAGTKFFSAATGDTPVGTETSPGTWTFNDGEIAVVRNGSLYMLPPTDWSDYDTAGHATGMQLQAKLTASETDPDSGIVTHAPSSALDFTVTVNSVADAPSLTFAATAANGTTTVKGAEFDGKTENWIALKTFAAPTDKDGSEYVSSVTITGLPAGARLNAGIQNNDGSWTIAGDPDNPAVLREALANLKVLPGAHDARDFTLTFVATATELGSHVSKSTATTTQAVRVEVEGVADTPVLHQTLPAGGDEDTRINLNLTEALGFTLSSTTTAETLTLTITGVPDKSQFFDAEGNSIGTQSAGTWTFSDAEIAKLNQAGNGLYLKPPPDWSDWSSADHTAGLPLHVTLTATEVDPDSGKATTASTATDITVHVDAVADTPKLGVSNATGSQNDLSGAAGRWIDLKITPTVADADGSEYIASITISKVPAGATLNHGVDLGITDKATGTHSWKIDSADIAGLKLLPPAHDAKDFSITVQATASERGEDAQVSVRDALSEVKTILVTVKATAEAPILGQTGPAKGDEDTRINVHLDTRLSDPGETFTGMTISGQPEGTVFYTTDDPSSPDYGTMVGSYDAASKSWSFSAADLTKIASAGHGLFVQPPRDWSDWNSGNHSAGLALTTKLSAQKVDPDSKAVVTATTTRILAVEVDAVADAPTVTAAAAAGKEGAPIKLSIAPHLTDADGSEVIDHLTITGIPDGATLTDGNGRILTVVDGAATLTPEQLKNLHITPPAHSDADFTLHITATAKETGDPAHIATSSATSKVYDLRVTVEAVADTPKVTVTAASGNEDSWIDLGGKIAITTPDHDGSESLSLRIEGLPTGALLNHGSRNADGSWTLYQADLADLKLLPPKDVNADLTLKVTGVATEASNGDVAVSTPVTLTVTVTGTPEAPLLSQSAHASGYEDSRIDLHLTEALTDRNEALSLTLGGIPPDAQFYVSPTDATPVGQWVANSGEAFGGHYSFTAAEVDKMKAGGLFLLPPKDWSDWSSKGAAGQDWSGWSPGQGGMAVTATLISTDTDVDTGVQTSAGTKITFDVHVKGVADAPNGLGAGNFQVHVKEDGDAASGNVTHGSLVDLGFGALSPKDGDGSEHLSVVISDLPAGCSLQFANGVSIDNLVPIAPGKWSVDQQYLSSLRLVVPENANVDTRGVLTLRADVVVTEVDGDVRIDQRSVEVTIDAVTDQARISGGGTYDEDAVMALHLSVAAGGIGETVDSISLDLGKLPSGSTFLYDGREVAIPAGGLYTVPAGFDLSKFAVKPPQNYSDYTNHGNPISIGVSVVSHDHGAASLTTTKTLTLAVSGVADAPTVSGSFSDLTMNSGLFAALPVADRLNLGDKDSSERLWMAVDGLPDGAILVDGAGHLVGLNEGHGRWLLTPAQWDTATGGGGLNLRVPVGLRDSSGTALTSATITITPLSVERDTGSVGQGSPTHFSISFAENGASHGGGSHANNGWGNGDQTAPGNSGPNNNAENSTGSTGNGNGNQNNGNHGHAGGAGTGELVPIDPTMPSLGYGQLQPNGVIGAKGAEDGTIALSIKIGGHSGQTATLVIDAASLPAGAKLSAGIYDPVHNVWTVGESEIADLSITPPANWNSEQNGSITLLGHVVLTDPATGGTSIAALPMTVLVDAVTDSPTLSGGGQGKEDHPIALNLAVAAGAAGETVESVVISDVPPGAKLIDANGAVLAADPVTGHYTMSVATAAGLKLLPPANWSDYSGSLTLHVEVTARDHLAAPVTIDKTITVGVAGVTDPVTLDTSKASGREDQWITLNDATIRHLTASLDDTDGSQAMSVVITGVPAGAVFNHGANNGLDASGTTYSWKFSAADVGDLKFLAPQDYNGTLTLSVTAYTWERGKGDPVDGGMVATTAPLTIAVAAAADAPQIFVHMARGTEDSPIALDISGMVPSRGNDMIDAWTITLPSSAYTLSAGTLAADGVTWTLTPAQLANLTVSAPHDSAASFTVTVAARSSELDPVSGQRVYSPVVTTSFAVNIDAVADKPTVSAAAASGMEDGWIELKITPAVTDADGSESIGYITIDKVPDGALLNHGVDLGITDPASNTHSWRVSAADIAGLKLLPPPDDAHDMMLSVRATSIERSNGNTATSDAVGLAVTVTAAADTPHLTQSAPAHGDEDSRIALNLSPMLGAANETLSMTLTGIPDGAVLYLSSDPDDPRTVGTFDAVSHTWRLLGSDLAKIQANGLYLKPPPNWSDWSSAGHTTGMTVVATLTSTDHDPDAPQTAPQASTSLSFTVHVDSVADAPKLTASPVTTPEDQPIALNIRASLGDTTGSEYLVGYTITGVPTGASLNHGTRNGDGSWSLKPGDVDGLKITPPLNSDADFTLHIEAVSHNWQNDGTATATADLRVTVNGVADTPALTQGTAAAGNEDTRIALNLDMAVKGSNETLGLVLTGVPEGSTFYSSASGGAIGHYDAMTKSWSFDSGEIATLKQTGNGLYIKPPEDWSDWNTANHNAGASITATLTASQTDPDSHVTTTADKTLTFTLHINAVADQPTVSVLHDRLTITQNDDSGADANWLALDITPHLKDSDGSEVASLTITGVPTDAKLNHGSRNDNGSWTMPDGQWGDLKLLPGAHNAHDFTLTIVANATESGSQVAAGQGTAVSDPVRIAVTVTGIAETPLLVPGAARGNEDTLIDLKLSLSVSDPNERLTKLELTGVPSDSHFFAGSNGHPIGHDDGNGRWSFSAEEVATIRSGGLYLQPPKNWSDYDTAGHDTGMRIGATLTAEATDPDSKVVSTSHTEQTLSLHVDGVADQPDLTLAPVHGTVGTAIALNIGAVLKDTDGSETLTVTIAPLPSGYSLNNGHHNTDGSWTLGAQDLPGLALTAPAGAAGSVALSVTAQATDGHSTAETTGSLTVTLDPANQAPVLSADHSATISAADPKVAEHASVTDPDSSELSRLTISIVSGAESGDRLTLGSLSLVEDPATHRTTVAGTDVEVSWDAAANQLTLHGTASTATYTDILQHVSMTTADGSGMRTLEVKATDAAGGASNPMRVDVQVVGDQITNAPASSARTFAVSSADPTETGDGLAASDHAMAAAMANTGADAGTAEAGAVSSGSSDDAASGAAALDRHYTESMALLGLSDHPSMSGAGDWTGAGSLGGGGVSTMDDSWIGQSSHPADPATTGDPLAADGTTHHDPAILTPVTPEVERVPA</sequence>
<evidence type="ECO:0000259" key="2">
    <source>
        <dbReference type="PROSITE" id="PS50268"/>
    </source>
</evidence>
<dbReference type="Proteomes" id="UP001244552">
    <property type="component" value="Unassembled WGS sequence"/>
</dbReference>
<comment type="caution">
    <text evidence="3">The sequence shown here is derived from an EMBL/GenBank/DDBJ whole genome shotgun (WGS) entry which is preliminary data.</text>
</comment>
<feature type="compositionally biased region" description="Gly residues" evidence="1">
    <location>
        <begin position="3578"/>
        <end position="3590"/>
    </location>
</feature>
<feature type="compositionally biased region" description="Polar residues" evidence="1">
    <location>
        <begin position="1916"/>
        <end position="1934"/>
    </location>
</feature>
<reference evidence="3 4" key="1">
    <citation type="submission" date="2023-07" db="EMBL/GenBank/DDBJ databases">
        <title>Genomic Encyclopedia of Type Strains, Phase IV (KMG-IV): sequencing the most valuable type-strain genomes for metagenomic binning, comparative biology and taxonomic classification.</title>
        <authorList>
            <person name="Goeker M."/>
        </authorList>
    </citation>
    <scope>NUCLEOTIDE SEQUENCE [LARGE SCALE GENOMIC DNA]</scope>
    <source>
        <strain evidence="3 4">DSM 19922</strain>
    </source>
</reference>
<evidence type="ECO:0000256" key="1">
    <source>
        <dbReference type="SAM" id="MobiDB-lite"/>
    </source>
</evidence>
<organism evidence="3 4">
    <name type="scientific">Azospirillum picis</name>
    <dbReference type="NCBI Taxonomy" id="488438"/>
    <lineage>
        <taxon>Bacteria</taxon>
        <taxon>Pseudomonadati</taxon>
        <taxon>Pseudomonadota</taxon>
        <taxon>Alphaproteobacteria</taxon>
        <taxon>Rhodospirillales</taxon>
        <taxon>Azospirillaceae</taxon>
        <taxon>Azospirillum</taxon>
    </lineage>
</organism>
<name>A0ABU0MRP8_9PROT</name>
<dbReference type="EMBL" id="JAUSVU010000023">
    <property type="protein sequence ID" value="MDQ0536152.1"/>
    <property type="molecule type" value="Genomic_DNA"/>
</dbReference>
<evidence type="ECO:0000313" key="3">
    <source>
        <dbReference type="EMBL" id="MDQ0536152.1"/>
    </source>
</evidence>
<feature type="region of interest" description="Disordered" evidence="1">
    <location>
        <begin position="1887"/>
        <end position="1979"/>
    </location>
</feature>
<protein>
    <recommendedName>
        <fullName evidence="2">Cadherin domain-containing protein</fullName>
    </recommendedName>
</protein>
<keyword evidence="4" id="KW-1185">Reference proteome</keyword>
<evidence type="ECO:0000313" key="4">
    <source>
        <dbReference type="Proteomes" id="UP001244552"/>
    </source>
</evidence>
<dbReference type="PROSITE" id="PS50268">
    <property type="entry name" value="CADHERIN_2"/>
    <property type="match status" value="1"/>
</dbReference>
<feature type="region of interest" description="Disordered" evidence="1">
    <location>
        <begin position="3578"/>
        <end position="3639"/>
    </location>
</feature>